<accession>M8BP80</accession>
<dbReference type="GO" id="GO:0009686">
    <property type="term" value="P:gibberellin biosynthetic process"/>
    <property type="evidence" value="ECO:0007669"/>
    <property type="project" value="TreeGrafter"/>
</dbReference>
<dbReference type="PANTHER" id="PTHR31739:SF23">
    <property type="entry name" value="GENOME ASSEMBLY, CHROMOSOME: II"/>
    <property type="match status" value="1"/>
</dbReference>
<dbReference type="PANTHER" id="PTHR31739">
    <property type="entry name" value="ENT-COPALYL DIPHOSPHATE SYNTHASE, CHLOROPLASTIC"/>
    <property type="match status" value="1"/>
</dbReference>
<dbReference type="SUPFAM" id="SSF48576">
    <property type="entry name" value="Terpenoid synthases"/>
    <property type="match status" value="1"/>
</dbReference>
<name>M8BP80_AEGTA</name>
<dbReference type="GO" id="GO:0010333">
    <property type="term" value="F:terpene synthase activity"/>
    <property type="evidence" value="ECO:0007669"/>
    <property type="project" value="InterPro"/>
</dbReference>
<evidence type="ECO:0000313" key="1">
    <source>
        <dbReference type="EnsemblPlants" id="EMT23638"/>
    </source>
</evidence>
<protein>
    <recommendedName>
        <fullName evidence="2">Terpene synthase metal-binding domain-containing protein</fullName>
    </recommendedName>
</protein>
<proteinExistence type="predicted"/>
<dbReference type="GO" id="GO:0000287">
    <property type="term" value="F:magnesium ion binding"/>
    <property type="evidence" value="ECO:0007669"/>
    <property type="project" value="TreeGrafter"/>
</dbReference>
<dbReference type="InterPro" id="IPR050148">
    <property type="entry name" value="Terpene_synthase-like"/>
</dbReference>
<dbReference type="Gene3D" id="1.10.600.10">
    <property type="entry name" value="Farnesyl Diphosphate Synthase"/>
    <property type="match status" value="2"/>
</dbReference>
<evidence type="ECO:0008006" key="2">
    <source>
        <dbReference type="Google" id="ProtNLM"/>
    </source>
</evidence>
<sequence>MVRQQGVIFTVGSSLLASRGRRRWHCRSSISTTAGCAAALNPVGREKEGSRIESGEASEWIDRTDQRMHRWYFRNHLQRYGGTPKSALMAYFLASANIFEPSRAAERLVWARVAVLAEAVTTHFGHIGGPCHSTEDLEELINLVSFDDVSDGLREAWKQWLMAWTAKESHGSVDGDTSLLFVRTIEIVSGRIASTEQKLNRWDYSQMEQLTSSICHKLATIGLAQNGASMENAEGLHRQVDLEMQELSWRVHQGCHGINRETRQTFLNVVKSFYYSAHCSPETVDSHIAKVIFQDVI</sequence>
<dbReference type="EnsemblPlants" id="EMT23638">
    <property type="protein sequence ID" value="EMT23638"/>
    <property type="gene ID" value="F775_11873"/>
</dbReference>
<organism evidence="1">
    <name type="scientific">Aegilops tauschii</name>
    <name type="common">Tausch's goatgrass</name>
    <name type="synonym">Aegilops squarrosa</name>
    <dbReference type="NCBI Taxonomy" id="37682"/>
    <lineage>
        <taxon>Eukaryota</taxon>
        <taxon>Viridiplantae</taxon>
        <taxon>Streptophyta</taxon>
        <taxon>Embryophyta</taxon>
        <taxon>Tracheophyta</taxon>
        <taxon>Spermatophyta</taxon>
        <taxon>Magnoliopsida</taxon>
        <taxon>Liliopsida</taxon>
        <taxon>Poales</taxon>
        <taxon>Poaceae</taxon>
        <taxon>BOP clade</taxon>
        <taxon>Pooideae</taxon>
        <taxon>Triticodae</taxon>
        <taxon>Triticeae</taxon>
        <taxon>Triticinae</taxon>
        <taxon>Aegilops</taxon>
    </lineage>
</organism>
<dbReference type="GO" id="GO:0009507">
    <property type="term" value="C:chloroplast"/>
    <property type="evidence" value="ECO:0007669"/>
    <property type="project" value="TreeGrafter"/>
</dbReference>
<dbReference type="InterPro" id="IPR008949">
    <property type="entry name" value="Isoprenoid_synthase_dom_sf"/>
</dbReference>
<reference evidence="1" key="1">
    <citation type="submission" date="2015-06" db="UniProtKB">
        <authorList>
            <consortium name="EnsemblPlants"/>
        </authorList>
    </citation>
    <scope>IDENTIFICATION</scope>
</reference>
<dbReference type="AlphaFoldDB" id="M8BP80"/>